<keyword evidence="4" id="KW-0408">Iron</keyword>
<proteinExistence type="predicted"/>
<evidence type="ECO:0000313" key="11">
    <source>
        <dbReference type="Proteomes" id="UP001465755"/>
    </source>
</evidence>
<organism evidence="10 11">
    <name type="scientific">Symbiochloris irregularis</name>
    <dbReference type="NCBI Taxonomy" id="706552"/>
    <lineage>
        <taxon>Eukaryota</taxon>
        <taxon>Viridiplantae</taxon>
        <taxon>Chlorophyta</taxon>
        <taxon>core chlorophytes</taxon>
        <taxon>Trebouxiophyceae</taxon>
        <taxon>Trebouxiales</taxon>
        <taxon>Trebouxiaceae</taxon>
        <taxon>Symbiochloris</taxon>
    </lineage>
</organism>
<feature type="region of interest" description="Disordered" evidence="7">
    <location>
        <begin position="47"/>
        <end position="73"/>
    </location>
</feature>
<evidence type="ECO:0000256" key="6">
    <source>
        <dbReference type="ARBA" id="ARBA00023063"/>
    </source>
</evidence>
<keyword evidence="8" id="KW-1133">Transmembrane helix</keyword>
<dbReference type="GO" id="GO:0042128">
    <property type="term" value="P:nitrate assimilation"/>
    <property type="evidence" value="ECO:0007669"/>
    <property type="project" value="UniProtKB-KW"/>
</dbReference>
<keyword evidence="2" id="KW-0479">Metal-binding</keyword>
<dbReference type="AlphaFoldDB" id="A0AAW1NQT9"/>
<evidence type="ECO:0000313" key="10">
    <source>
        <dbReference type="EMBL" id="KAK9795584.1"/>
    </source>
</evidence>
<accession>A0AAW1NQT9</accession>
<dbReference type="PANTHER" id="PTHR43456">
    <property type="entry name" value="RIESKE (2FE-2S) DOMAIN-CONTAINING PROTEIN"/>
    <property type="match status" value="1"/>
</dbReference>
<dbReference type="Pfam" id="PF13806">
    <property type="entry name" value="Rieske_2"/>
    <property type="match status" value="1"/>
</dbReference>
<dbReference type="PROSITE" id="PS51296">
    <property type="entry name" value="RIESKE"/>
    <property type="match status" value="1"/>
</dbReference>
<dbReference type="GO" id="GO:0008942">
    <property type="term" value="F:nitrite reductase [NAD(P)H] activity"/>
    <property type="evidence" value="ECO:0007669"/>
    <property type="project" value="InterPro"/>
</dbReference>
<feature type="transmembrane region" description="Helical" evidence="8">
    <location>
        <begin position="242"/>
        <end position="263"/>
    </location>
</feature>
<dbReference type="GO" id="GO:0046872">
    <property type="term" value="F:metal ion binding"/>
    <property type="evidence" value="ECO:0007669"/>
    <property type="project" value="UniProtKB-KW"/>
</dbReference>
<dbReference type="EMBL" id="JALJOQ010000126">
    <property type="protein sequence ID" value="KAK9795584.1"/>
    <property type="molecule type" value="Genomic_DNA"/>
</dbReference>
<protein>
    <recommendedName>
        <fullName evidence="9">Rieske domain-containing protein</fullName>
    </recommendedName>
</protein>
<gene>
    <name evidence="10" type="ORF">WJX73_009982</name>
</gene>
<comment type="caution">
    <text evidence="10">The sequence shown here is derived from an EMBL/GenBank/DDBJ whole genome shotgun (WGS) entry which is preliminary data.</text>
</comment>
<evidence type="ECO:0000256" key="8">
    <source>
        <dbReference type="SAM" id="Phobius"/>
    </source>
</evidence>
<evidence type="ECO:0000256" key="7">
    <source>
        <dbReference type="SAM" id="MobiDB-lite"/>
    </source>
</evidence>
<keyword evidence="8" id="KW-0472">Membrane</keyword>
<evidence type="ECO:0000256" key="4">
    <source>
        <dbReference type="ARBA" id="ARBA00023004"/>
    </source>
</evidence>
<keyword evidence="5" id="KW-0411">Iron-sulfur</keyword>
<dbReference type="InterPro" id="IPR012748">
    <property type="entry name" value="Rieske-like_NirD"/>
</dbReference>
<evidence type="ECO:0000256" key="3">
    <source>
        <dbReference type="ARBA" id="ARBA00023002"/>
    </source>
</evidence>
<evidence type="ECO:0000256" key="5">
    <source>
        <dbReference type="ARBA" id="ARBA00023014"/>
    </source>
</evidence>
<feature type="domain" description="Rieske" evidence="9">
    <location>
        <begin position="76"/>
        <end position="188"/>
    </location>
</feature>
<reference evidence="10 11" key="1">
    <citation type="journal article" date="2024" name="Nat. Commun.">
        <title>Phylogenomics reveals the evolutionary origins of lichenization in chlorophyte algae.</title>
        <authorList>
            <person name="Puginier C."/>
            <person name="Libourel C."/>
            <person name="Otte J."/>
            <person name="Skaloud P."/>
            <person name="Haon M."/>
            <person name="Grisel S."/>
            <person name="Petersen M."/>
            <person name="Berrin J.G."/>
            <person name="Delaux P.M."/>
            <person name="Dal Grande F."/>
            <person name="Keller J."/>
        </authorList>
    </citation>
    <scope>NUCLEOTIDE SEQUENCE [LARGE SCALE GENOMIC DNA]</scope>
    <source>
        <strain evidence="10 11">SAG 2036</strain>
    </source>
</reference>
<evidence type="ECO:0000256" key="1">
    <source>
        <dbReference type="ARBA" id="ARBA00022714"/>
    </source>
</evidence>
<dbReference type="PANTHER" id="PTHR43456:SF2">
    <property type="entry name" value="RIESKE (2FE-2S) DOMAIN-CONTAINING PROTEIN"/>
    <property type="match status" value="1"/>
</dbReference>
<keyword evidence="1" id="KW-0001">2Fe-2S</keyword>
<dbReference type="Proteomes" id="UP001465755">
    <property type="component" value="Unassembled WGS sequence"/>
</dbReference>
<keyword evidence="11" id="KW-1185">Reference proteome</keyword>
<name>A0AAW1NQT9_9CHLO</name>
<dbReference type="InterPro" id="IPR017941">
    <property type="entry name" value="Rieske_2Fe-2S"/>
</dbReference>
<dbReference type="Gene3D" id="2.102.10.10">
    <property type="entry name" value="Rieske [2Fe-2S] iron-sulphur domain"/>
    <property type="match status" value="1"/>
</dbReference>
<dbReference type="GO" id="GO:0051537">
    <property type="term" value="F:2 iron, 2 sulfur cluster binding"/>
    <property type="evidence" value="ECO:0007669"/>
    <property type="project" value="UniProtKB-KW"/>
</dbReference>
<sequence length="300" mass="32209">MLSLRTLPGRHPVHCPTVTSSSVAYRPASLLSRPAVSLPHSRRSLHTCHATDAAEAKPPGLAETRPPPAEGEDPWVEVFEESDLPKGVRKEIRIGDQTVLLLWYKNKIFALESRSPAEGAYSEGFIGAMLNQDYCIACPSTGSLFDLRTGEIKDWYPNNFVLRLLTPQSTCRPLAVYPVKSENGKVSVDVSAAQAASVTRGGAELASQKGDTASLEPREFLQGSDLDREPGSTEQGTKAGQLFTALTGVVGIVGLAAAGTAVAFYKESIVGLAIFWAVFIIGSGTYAYNLFNNNREIPGK</sequence>
<feature type="transmembrane region" description="Helical" evidence="8">
    <location>
        <begin position="269"/>
        <end position="291"/>
    </location>
</feature>
<keyword evidence="6" id="KW-0534">Nitrate assimilation</keyword>
<dbReference type="SUPFAM" id="SSF50022">
    <property type="entry name" value="ISP domain"/>
    <property type="match status" value="1"/>
</dbReference>
<keyword evidence="3" id="KW-0560">Oxidoreductase</keyword>
<evidence type="ECO:0000259" key="9">
    <source>
        <dbReference type="PROSITE" id="PS51296"/>
    </source>
</evidence>
<dbReference type="InterPro" id="IPR036922">
    <property type="entry name" value="Rieske_2Fe-2S_sf"/>
</dbReference>
<keyword evidence="8" id="KW-0812">Transmembrane</keyword>
<evidence type="ECO:0000256" key="2">
    <source>
        <dbReference type="ARBA" id="ARBA00022723"/>
    </source>
</evidence>
<dbReference type="CDD" id="cd03467">
    <property type="entry name" value="Rieske"/>
    <property type="match status" value="1"/>
</dbReference>